<keyword evidence="1" id="KW-0677">Repeat</keyword>
<feature type="repeat" description="ANK" evidence="3">
    <location>
        <begin position="34"/>
        <end position="66"/>
    </location>
</feature>
<feature type="repeat" description="ANK" evidence="3">
    <location>
        <begin position="241"/>
        <end position="269"/>
    </location>
</feature>
<dbReference type="PROSITE" id="PS50297">
    <property type="entry name" value="ANK_REP_REGION"/>
    <property type="match status" value="4"/>
</dbReference>
<dbReference type="AlphaFoldDB" id="A0A1B6MBE1"/>
<evidence type="ECO:0000256" key="3">
    <source>
        <dbReference type="PROSITE-ProRule" id="PRU00023"/>
    </source>
</evidence>
<dbReference type="InterPro" id="IPR036770">
    <property type="entry name" value="Ankyrin_rpt-contain_sf"/>
</dbReference>
<feature type="repeat" description="ANK" evidence="3">
    <location>
        <begin position="201"/>
        <end position="237"/>
    </location>
</feature>
<dbReference type="PRINTS" id="PR01415">
    <property type="entry name" value="ANKYRIN"/>
</dbReference>
<dbReference type="SMART" id="SM00248">
    <property type="entry name" value="ANK"/>
    <property type="match status" value="8"/>
</dbReference>
<feature type="repeat" description="ANK" evidence="3">
    <location>
        <begin position="270"/>
        <end position="306"/>
    </location>
</feature>
<dbReference type="EMBL" id="GEBQ01006731">
    <property type="protein sequence ID" value="JAT33246.1"/>
    <property type="molecule type" value="Transcribed_RNA"/>
</dbReference>
<gene>
    <name evidence="4" type="ORF">g.14320</name>
</gene>
<feature type="repeat" description="ANK" evidence="3">
    <location>
        <begin position="67"/>
        <end position="99"/>
    </location>
</feature>
<sequence>MGSSLHDAVNKRSVRDIERLLVQANCKIECRNILKQTPLHLAVLNNFKLGVYALLSKEANVNALDGNGNTPLIYALKKCHIELVEYLIKEGANVNQWNYYSRTPLQTAACRPCGKGVKLLLDVGAKVNAQDHNGDTALHTACAVWKNTDKVVKQLIAAEVNINCKNVHGQTALHMAVRLNIEHYCRSLPPIRTDVRIQVNNGNTALHCACDDNKIYDKINVIEQLIAAGADINCKAKIGAPLHIALMENKENVIQVLLGKGADVNIIDSNGNTALHCACYATRIADLEKIIEQIIDAGVEKNYKNKYGKTALHIASEKNEKKVVQTLLRNGADVNIQDKSGNTA</sequence>
<dbReference type="PANTHER" id="PTHR24198">
    <property type="entry name" value="ANKYRIN REPEAT AND PROTEIN KINASE DOMAIN-CONTAINING PROTEIN"/>
    <property type="match status" value="1"/>
</dbReference>
<feature type="repeat" description="ANK" evidence="3">
    <location>
        <begin position="100"/>
        <end position="132"/>
    </location>
</feature>
<reference evidence="4" key="1">
    <citation type="submission" date="2015-11" db="EMBL/GenBank/DDBJ databases">
        <title>De novo transcriptome assembly of four potential Pierce s Disease insect vectors from Arizona vineyards.</title>
        <authorList>
            <person name="Tassone E.E."/>
        </authorList>
    </citation>
    <scope>NUCLEOTIDE SEQUENCE</scope>
</reference>
<organism evidence="4">
    <name type="scientific">Graphocephala atropunctata</name>
    <dbReference type="NCBI Taxonomy" id="36148"/>
    <lineage>
        <taxon>Eukaryota</taxon>
        <taxon>Metazoa</taxon>
        <taxon>Ecdysozoa</taxon>
        <taxon>Arthropoda</taxon>
        <taxon>Hexapoda</taxon>
        <taxon>Insecta</taxon>
        <taxon>Pterygota</taxon>
        <taxon>Neoptera</taxon>
        <taxon>Paraneoptera</taxon>
        <taxon>Hemiptera</taxon>
        <taxon>Auchenorrhyncha</taxon>
        <taxon>Membracoidea</taxon>
        <taxon>Cicadellidae</taxon>
        <taxon>Cicadellinae</taxon>
        <taxon>Cicadellini</taxon>
        <taxon>Graphocephala</taxon>
    </lineage>
</organism>
<evidence type="ECO:0000313" key="4">
    <source>
        <dbReference type="EMBL" id="JAT33246.1"/>
    </source>
</evidence>
<keyword evidence="2 3" id="KW-0040">ANK repeat</keyword>
<feature type="repeat" description="ANK" evidence="3">
    <location>
        <begin position="133"/>
        <end position="167"/>
    </location>
</feature>
<dbReference type="Pfam" id="PF12796">
    <property type="entry name" value="Ank_2"/>
    <property type="match status" value="3"/>
</dbReference>
<dbReference type="Pfam" id="PF00023">
    <property type="entry name" value="Ank"/>
    <property type="match status" value="1"/>
</dbReference>
<dbReference type="Gene3D" id="1.25.40.20">
    <property type="entry name" value="Ankyrin repeat-containing domain"/>
    <property type="match status" value="4"/>
</dbReference>
<dbReference type="InterPro" id="IPR002110">
    <property type="entry name" value="Ankyrin_rpt"/>
</dbReference>
<accession>A0A1B6MBE1</accession>
<proteinExistence type="predicted"/>
<name>A0A1B6MBE1_9HEMI</name>
<evidence type="ECO:0000256" key="2">
    <source>
        <dbReference type="ARBA" id="ARBA00023043"/>
    </source>
</evidence>
<dbReference type="PANTHER" id="PTHR24198:SF165">
    <property type="entry name" value="ANKYRIN REPEAT-CONTAINING PROTEIN-RELATED"/>
    <property type="match status" value="1"/>
</dbReference>
<feature type="repeat" description="ANK" evidence="3">
    <location>
        <begin position="307"/>
        <end position="339"/>
    </location>
</feature>
<feature type="non-terminal residue" evidence="4">
    <location>
        <position position="344"/>
    </location>
</feature>
<evidence type="ECO:0000256" key="1">
    <source>
        <dbReference type="ARBA" id="ARBA00022737"/>
    </source>
</evidence>
<dbReference type="SUPFAM" id="SSF48403">
    <property type="entry name" value="Ankyrin repeat"/>
    <property type="match status" value="1"/>
</dbReference>
<protein>
    <submittedName>
        <fullName evidence="4">Uncharacterized protein</fullName>
    </submittedName>
</protein>
<dbReference type="PROSITE" id="PS50088">
    <property type="entry name" value="ANK_REPEAT"/>
    <property type="match status" value="8"/>
</dbReference>